<feature type="non-terminal residue" evidence="7">
    <location>
        <position position="1"/>
    </location>
</feature>
<keyword evidence="4" id="KW-0804">Transcription</keyword>
<evidence type="ECO:0000256" key="1">
    <source>
        <dbReference type="ARBA" id="ARBA00004123"/>
    </source>
</evidence>
<organism evidence="7 8">
    <name type="scientific">Anaeromyces robustus</name>
    <dbReference type="NCBI Taxonomy" id="1754192"/>
    <lineage>
        <taxon>Eukaryota</taxon>
        <taxon>Fungi</taxon>
        <taxon>Fungi incertae sedis</taxon>
        <taxon>Chytridiomycota</taxon>
        <taxon>Chytridiomycota incertae sedis</taxon>
        <taxon>Neocallimastigomycetes</taxon>
        <taxon>Neocallimastigales</taxon>
        <taxon>Neocallimastigaceae</taxon>
        <taxon>Anaeromyces</taxon>
    </lineage>
</organism>
<feature type="compositionally biased region" description="Low complexity" evidence="6">
    <location>
        <begin position="105"/>
        <end position="121"/>
    </location>
</feature>
<keyword evidence="3" id="KW-0805">Transcription regulation</keyword>
<comment type="caution">
    <text evidence="7">The sequence shown here is derived from an EMBL/GenBank/DDBJ whole genome shotgun (WGS) entry which is preliminary data.</text>
</comment>
<dbReference type="GO" id="GO:0005634">
    <property type="term" value="C:nucleus"/>
    <property type="evidence" value="ECO:0007669"/>
    <property type="project" value="UniProtKB-SubCell"/>
</dbReference>
<accession>A0A1Y1WUQ0</accession>
<evidence type="ECO:0000256" key="3">
    <source>
        <dbReference type="ARBA" id="ARBA00023015"/>
    </source>
</evidence>
<dbReference type="Proteomes" id="UP000193944">
    <property type="component" value="Unassembled WGS sequence"/>
</dbReference>
<dbReference type="PANTHER" id="PTHR47338">
    <property type="entry name" value="ZN(II)2CYS6 TRANSCRIPTION FACTOR (EUROFUNG)-RELATED"/>
    <property type="match status" value="1"/>
</dbReference>
<evidence type="ECO:0000256" key="6">
    <source>
        <dbReference type="SAM" id="MobiDB-lite"/>
    </source>
</evidence>
<evidence type="ECO:0008006" key="9">
    <source>
        <dbReference type="Google" id="ProtNLM"/>
    </source>
</evidence>
<dbReference type="STRING" id="1754192.A0A1Y1WUQ0"/>
<dbReference type="InterPro" id="IPR050815">
    <property type="entry name" value="TF_fung"/>
</dbReference>
<feature type="compositionally biased region" description="Basic and acidic residues" evidence="6">
    <location>
        <begin position="26"/>
        <end position="45"/>
    </location>
</feature>
<gene>
    <name evidence="7" type="ORF">BCR32DRAFT_271023</name>
</gene>
<keyword evidence="5" id="KW-0539">Nucleus</keyword>
<feature type="compositionally biased region" description="Basic and acidic residues" evidence="6">
    <location>
        <begin position="1"/>
        <end position="10"/>
    </location>
</feature>
<feature type="region of interest" description="Disordered" evidence="6">
    <location>
        <begin position="98"/>
        <end position="126"/>
    </location>
</feature>
<dbReference type="GO" id="GO:0046872">
    <property type="term" value="F:metal ion binding"/>
    <property type="evidence" value="ECO:0007669"/>
    <property type="project" value="UniProtKB-KW"/>
</dbReference>
<evidence type="ECO:0000256" key="4">
    <source>
        <dbReference type="ARBA" id="ARBA00023163"/>
    </source>
</evidence>
<feature type="region of interest" description="Disordered" evidence="6">
    <location>
        <begin position="1"/>
        <end position="47"/>
    </location>
</feature>
<dbReference type="OrthoDB" id="4161332at2759"/>
<evidence type="ECO:0000313" key="7">
    <source>
        <dbReference type="EMBL" id="ORX76864.1"/>
    </source>
</evidence>
<keyword evidence="2" id="KW-0479">Metal-binding</keyword>
<proteinExistence type="predicted"/>
<sequence>MKEQINEQKRKGIQNNEGNKKKRTKGKEEKINKKEKEKDNVKNETSKIVVPKKRGPRSGFLNDMVKDRVKKILSDSNIPYSTENGEFVYSNNNLNSEVNTKDDSFSCSSNDNSYSISNNENTQENSIAKQSEINNLENNNKDNNNNNNNKKNLVEVTYERLSNFYFKILKDIDDNKDDIQKSHNFKNIIPLDGLKDLNIPTDFKFSNTDTDDEKLFYQSLLEFTTDDFPNIIHLNYKLLTDFFNYAHAYAPIIHPSALVLRIKNRTLSPCLLLVIYAMTYLFIPNQNKRLSRFYADKSQQYLLAHIHTLDIQNIHTAYLLANLEPGTNRSYLFSGIALRLLKVLKVLDFDRKPNTYIERILYEERVKTLWCCLGKDSLMNITSNSLEYPRWLDQPLPQCATDISIINYYTPKRLAVVFMAVVICLTKIIRYARLRRDNIIDVNIFKKSIDEINEIYNLLEDHISLSKHAFSSNTHPQLACIIYHYTLYFTTKLVLFNIELSPYIYKGKLDPSKKYIQLKRKPQNISNIIKDICQKLNINKEEEIDSEFNLFGAFTNHSKSEVNTITSQSLISLSLPLNEYINLNSKSKVPESNFSSNSINSDLDYEYYSKTILAKIPISSFNYKLYDEKNDDNTNDSKKIFLKIPPFLKTIDYENCFNVCFETAEKATNALKILVNYLEENLRYQSSLCWTFYNLGLFYMNVYANFKREDLKETIEFYHDQIKIMYKNFPDLSVHYSKIYEEAKIEAYTSFLDDNIIFCPRGYY</sequence>
<evidence type="ECO:0000256" key="5">
    <source>
        <dbReference type="ARBA" id="ARBA00023242"/>
    </source>
</evidence>
<dbReference type="CDD" id="cd12148">
    <property type="entry name" value="fungal_TF_MHR"/>
    <property type="match status" value="1"/>
</dbReference>
<dbReference type="GO" id="GO:0000981">
    <property type="term" value="F:DNA-binding transcription factor activity, RNA polymerase II-specific"/>
    <property type="evidence" value="ECO:0007669"/>
    <property type="project" value="InterPro"/>
</dbReference>
<evidence type="ECO:0000256" key="2">
    <source>
        <dbReference type="ARBA" id="ARBA00022723"/>
    </source>
</evidence>
<keyword evidence="8" id="KW-1185">Reference proteome</keyword>
<reference evidence="7 8" key="1">
    <citation type="submission" date="2016-08" db="EMBL/GenBank/DDBJ databases">
        <title>A Parts List for Fungal Cellulosomes Revealed by Comparative Genomics.</title>
        <authorList>
            <consortium name="DOE Joint Genome Institute"/>
            <person name="Haitjema C.H."/>
            <person name="Gilmore S.P."/>
            <person name="Henske J.K."/>
            <person name="Solomon K.V."/>
            <person name="De Groot R."/>
            <person name="Kuo A."/>
            <person name="Mondo S.J."/>
            <person name="Salamov A.A."/>
            <person name="Labutti K."/>
            <person name="Zhao Z."/>
            <person name="Chiniquy J."/>
            <person name="Barry K."/>
            <person name="Brewer H.M."/>
            <person name="Purvine S.O."/>
            <person name="Wright A.T."/>
            <person name="Boxma B."/>
            <person name="Van Alen T."/>
            <person name="Hackstein J.H."/>
            <person name="Baker S.E."/>
            <person name="Grigoriev I.V."/>
            <person name="O'Malley M.A."/>
        </authorList>
    </citation>
    <scope>NUCLEOTIDE SEQUENCE [LARGE SCALE GENOMIC DNA]</scope>
    <source>
        <strain evidence="7 8">S4</strain>
    </source>
</reference>
<reference evidence="7 8" key="2">
    <citation type="submission" date="2016-08" db="EMBL/GenBank/DDBJ databases">
        <title>Pervasive Adenine N6-methylation of Active Genes in Fungi.</title>
        <authorList>
            <consortium name="DOE Joint Genome Institute"/>
            <person name="Mondo S.J."/>
            <person name="Dannebaum R.O."/>
            <person name="Kuo R.C."/>
            <person name="Labutti K."/>
            <person name="Haridas S."/>
            <person name="Kuo A."/>
            <person name="Salamov A."/>
            <person name="Ahrendt S.R."/>
            <person name="Lipzen A."/>
            <person name="Sullivan W."/>
            <person name="Andreopoulos W.B."/>
            <person name="Clum A."/>
            <person name="Lindquist E."/>
            <person name="Daum C."/>
            <person name="Ramamoorthy G.K."/>
            <person name="Gryganskyi A."/>
            <person name="Culley D."/>
            <person name="Magnuson J.K."/>
            <person name="James T.Y."/>
            <person name="O'Malley M.A."/>
            <person name="Stajich J.E."/>
            <person name="Spatafora J.W."/>
            <person name="Visel A."/>
            <person name="Grigoriev I.V."/>
        </authorList>
    </citation>
    <scope>NUCLEOTIDE SEQUENCE [LARGE SCALE GENOMIC DNA]</scope>
    <source>
        <strain evidence="7 8">S4</strain>
    </source>
</reference>
<dbReference type="AlphaFoldDB" id="A0A1Y1WUQ0"/>
<name>A0A1Y1WUQ0_9FUNG</name>
<evidence type="ECO:0000313" key="8">
    <source>
        <dbReference type="Proteomes" id="UP000193944"/>
    </source>
</evidence>
<dbReference type="PANTHER" id="PTHR47338:SF5">
    <property type="entry name" value="ZN(II)2CYS6 TRANSCRIPTION FACTOR (EUROFUNG)"/>
    <property type="match status" value="1"/>
</dbReference>
<dbReference type="EMBL" id="MCFG01000275">
    <property type="protein sequence ID" value="ORX76864.1"/>
    <property type="molecule type" value="Genomic_DNA"/>
</dbReference>
<comment type="subcellular location">
    <subcellularLocation>
        <location evidence="1">Nucleus</location>
    </subcellularLocation>
</comment>
<protein>
    <recommendedName>
        <fullName evidence="9">Transcription factor domain-containing protein</fullName>
    </recommendedName>
</protein>